<reference evidence="2" key="1">
    <citation type="journal article" date="2019" name="Int. J. Syst. Evol. Microbiol.">
        <title>The Global Catalogue of Microorganisms (GCM) 10K type strain sequencing project: providing services to taxonomists for standard genome sequencing and annotation.</title>
        <authorList>
            <consortium name="The Broad Institute Genomics Platform"/>
            <consortium name="The Broad Institute Genome Sequencing Center for Infectious Disease"/>
            <person name="Wu L."/>
            <person name="Ma J."/>
        </authorList>
    </citation>
    <scope>NUCLEOTIDE SEQUENCE [LARGE SCALE GENOMIC DNA]</scope>
    <source>
        <strain evidence="2">JCM 18326</strain>
    </source>
</reference>
<gene>
    <name evidence="1" type="ORF">GCM10023331_18270</name>
</gene>
<name>A0ABP9D8Y5_9BACT</name>
<dbReference type="PIRSF" id="PIRSF005902">
    <property type="entry name" value="DNase_TatD"/>
    <property type="match status" value="1"/>
</dbReference>
<evidence type="ECO:0000313" key="2">
    <source>
        <dbReference type="Proteomes" id="UP001500298"/>
    </source>
</evidence>
<dbReference type="InterPro" id="IPR032466">
    <property type="entry name" value="Metal_Hydrolase"/>
</dbReference>
<proteinExistence type="predicted"/>
<dbReference type="SUPFAM" id="SSF51556">
    <property type="entry name" value="Metallo-dependent hydrolases"/>
    <property type="match status" value="1"/>
</dbReference>
<dbReference type="Pfam" id="PF01026">
    <property type="entry name" value="TatD_DNase"/>
    <property type="match status" value="1"/>
</dbReference>
<evidence type="ECO:0000313" key="1">
    <source>
        <dbReference type="EMBL" id="GAA4833362.1"/>
    </source>
</evidence>
<keyword evidence="1" id="KW-0378">Hydrolase</keyword>
<dbReference type="InterPro" id="IPR001130">
    <property type="entry name" value="TatD-like"/>
</dbReference>
<protein>
    <submittedName>
        <fullName evidence="1">TatD family hydrolase</fullName>
    </submittedName>
</protein>
<accession>A0ABP9D8Y5</accession>
<keyword evidence="2" id="KW-1185">Reference proteome</keyword>
<sequence>MPTPTYINIHTHHPSPQGITVLNTFLQEFQENDSQQYQSVGLHPWHIEEHQGVLNNLTKAADRKHVLFIGETGLDRAIDTPFELQKEVFVQHIQCAEQLSKPMIIHAVRSYPDLLQMRKQSKAQQPWVIHGFQGNLQIAQQLLKTGCYLSYGEVLFKNRPKVIEAFLQTPIDRLFLETDDKKELSIQQVYEQAAQLKEIPIFTLIERISSNFRKLALFEG</sequence>
<dbReference type="Proteomes" id="UP001500298">
    <property type="component" value="Unassembled WGS sequence"/>
</dbReference>
<comment type="caution">
    <text evidence="1">The sequence shown here is derived from an EMBL/GenBank/DDBJ whole genome shotgun (WGS) entry which is preliminary data.</text>
</comment>
<organism evidence="1 2">
    <name type="scientific">Algivirga pacifica</name>
    <dbReference type="NCBI Taxonomy" id="1162670"/>
    <lineage>
        <taxon>Bacteria</taxon>
        <taxon>Pseudomonadati</taxon>
        <taxon>Bacteroidota</taxon>
        <taxon>Cytophagia</taxon>
        <taxon>Cytophagales</taxon>
        <taxon>Flammeovirgaceae</taxon>
        <taxon>Algivirga</taxon>
    </lineage>
</organism>
<dbReference type="PANTHER" id="PTHR46124:SF2">
    <property type="entry name" value="D-AMINOACYL-TRNA DEACYLASE"/>
    <property type="match status" value="1"/>
</dbReference>
<dbReference type="GO" id="GO:0016787">
    <property type="term" value="F:hydrolase activity"/>
    <property type="evidence" value="ECO:0007669"/>
    <property type="project" value="UniProtKB-KW"/>
</dbReference>
<dbReference type="PANTHER" id="PTHR46124">
    <property type="entry name" value="D-AMINOACYL-TRNA DEACYLASE"/>
    <property type="match status" value="1"/>
</dbReference>
<dbReference type="EMBL" id="BAABJX010000028">
    <property type="protein sequence ID" value="GAA4833362.1"/>
    <property type="molecule type" value="Genomic_DNA"/>
</dbReference>
<dbReference type="Gene3D" id="3.20.20.140">
    <property type="entry name" value="Metal-dependent hydrolases"/>
    <property type="match status" value="1"/>
</dbReference>